<sequence length="79" mass="9218">MSCYKLNSDEFVTMLKAQRPGFKLFISADSNLADSDLYFTEVRQFLNQKLCPSDLMKENCPNVCISYNDETYFWNLPSQ</sequence>
<dbReference type="WBParaSite" id="Pan_g1657.t1">
    <property type="protein sequence ID" value="Pan_g1657.t1"/>
    <property type="gene ID" value="Pan_g1657"/>
</dbReference>
<keyword evidence="1" id="KW-1185">Reference proteome</keyword>
<reference evidence="2" key="2">
    <citation type="submission" date="2020-10" db="UniProtKB">
        <authorList>
            <consortium name="WormBaseParasite"/>
        </authorList>
    </citation>
    <scope>IDENTIFICATION</scope>
</reference>
<proteinExistence type="predicted"/>
<evidence type="ECO:0000313" key="2">
    <source>
        <dbReference type="WBParaSite" id="Pan_g1657.t1"/>
    </source>
</evidence>
<name>A0A7E4V6F9_PANRE</name>
<dbReference type="AlphaFoldDB" id="A0A7E4V6F9"/>
<protein>
    <submittedName>
        <fullName evidence="2">Aminopeptidase</fullName>
    </submittedName>
</protein>
<evidence type="ECO:0000313" key="1">
    <source>
        <dbReference type="Proteomes" id="UP000492821"/>
    </source>
</evidence>
<reference evidence="1" key="1">
    <citation type="journal article" date="2013" name="Genetics">
        <title>The draft genome and transcriptome of Panagrellus redivivus are shaped by the harsh demands of a free-living lifestyle.</title>
        <authorList>
            <person name="Srinivasan J."/>
            <person name="Dillman A.R."/>
            <person name="Macchietto M.G."/>
            <person name="Heikkinen L."/>
            <person name="Lakso M."/>
            <person name="Fracchia K.M."/>
            <person name="Antoshechkin I."/>
            <person name="Mortazavi A."/>
            <person name="Wong G."/>
            <person name="Sternberg P.W."/>
        </authorList>
    </citation>
    <scope>NUCLEOTIDE SEQUENCE [LARGE SCALE GENOMIC DNA]</scope>
    <source>
        <strain evidence="1">MT8872</strain>
    </source>
</reference>
<accession>A0A7E4V6F9</accession>
<dbReference type="Proteomes" id="UP000492821">
    <property type="component" value="Unassembled WGS sequence"/>
</dbReference>
<organism evidence="1 2">
    <name type="scientific">Panagrellus redivivus</name>
    <name type="common">Microworm</name>
    <dbReference type="NCBI Taxonomy" id="6233"/>
    <lineage>
        <taxon>Eukaryota</taxon>
        <taxon>Metazoa</taxon>
        <taxon>Ecdysozoa</taxon>
        <taxon>Nematoda</taxon>
        <taxon>Chromadorea</taxon>
        <taxon>Rhabditida</taxon>
        <taxon>Tylenchina</taxon>
        <taxon>Panagrolaimomorpha</taxon>
        <taxon>Panagrolaimoidea</taxon>
        <taxon>Panagrolaimidae</taxon>
        <taxon>Panagrellus</taxon>
    </lineage>
</organism>